<organism evidence="13 14">
    <name type="scientific">Polyplax serrata</name>
    <name type="common">Common mouse louse</name>
    <dbReference type="NCBI Taxonomy" id="468196"/>
    <lineage>
        <taxon>Eukaryota</taxon>
        <taxon>Metazoa</taxon>
        <taxon>Ecdysozoa</taxon>
        <taxon>Arthropoda</taxon>
        <taxon>Hexapoda</taxon>
        <taxon>Insecta</taxon>
        <taxon>Pterygota</taxon>
        <taxon>Neoptera</taxon>
        <taxon>Paraneoptera</taxon>
        <taxon>Psocodea</taxon>
        <taxon>Troctomorpha</taxon>
        <taxon>Phthiraptera</taxon>
        <taxon>Anoplura</taxon>
        <taxon>Polyplacidae</taxon>
        <taxon>Polyplax</taxon>
    </lineage>
</organism>
<proteinExistence type="inferred from homology"/>
<dbReference type="InterPro" id="IPR000832">
    <property type="entry name" value="GPCR_2_secretin-like"/>
</dbReference>
<feature type="domain" description="G-protein coupled receptors family 2 profile 2" evidence="12">
    <location>
        <begin position="190"/>
        <end position="377"/>
    </location>
</feature>
<name>A0ABR1BC86_POLSC</name>
<keyword evidence="8" id="KW-0675">Receptor</keyword>
<keyword evidence="5 10" id="KW-1133">Transmembrane helix</keyword>
<dbReference type="PROSITE" id="PS50261">
    <property type="entry name" value="G_PROTEIN_RECEP_F2_4"/>
    <property type="match status" value="1"/>
</dbReference>
<evidence type="ECO:0000256" key="1">
    <source>
        <dbReference type="ARBA" id="ARBA00004141"/>
    </source>
</evidence>
<dbReference type="SUPFAM" id="SSF63877">
    <property type="entry name" value="Methuselah ectodomain"/>
    <property type="match status" value="1"/>
</dbReference>
<evidence type="ECO:0000256" key="3">
    <source>
        <dbReference type="ARBA" id="ARBA00022692"/>
    </source>
</evidence>
<dbReference type="PANTHER" id="PTHR46953">
    <property type="entry name" value="G-PROTEIN COUPLED RECEPTOR MTH-LIKE 1-RELATED"/>
    <property type="match status" value="1"/>
</dbReference>
<dbReference type="InterPro" id="IPR036272">
    <property type="entry name" value="Methuselah_N_sf"/>
</dbReference>
<evidence type="ECO:0000256" key="11">
    <source>
        <dbReference type="SAM" id="SignalP"/>
    </source>
</evidence>
<feature type="transmembrane region" description="Helical" evidence="10">
    <location>
        <begin position="226"/>
        <end position="246"/>
    </location>
</feature>
<evidence type="ECO:0000256" key="8">
    <source>
        <dbReference type="ARBA" id="ARBA00023170"/>
    </source>
</evidence>
<dbReference type="Pfam" id="PF00002">
    <property type="entry name" value="7tm_2"/>
    <property type="match status" value="1"/>
</dbReference>
<dbReference type="InterPro" id="IPR017981">
    <property type="entry name" value="GPCR_2-like_7TM"/>
</dbReference>
<dbReference type="PRINTS" id="PR00249">
    <property type="entry name" value="GPCRSECRETIN"/>
</dbReference>
<reference evidence="13 14" key="1">
    <citation type="submission" date="2023-09" db="EMBL/GenBank/DDBJ databases">
        <title>Genomes of two closely related lineages of the louse Polyplax serrata with different host specificities.</title>
        <authorList>
            <person name="Martinu J."/>
            <person name="Tarabai H."/>
            <person name="Stefka J."/>
            <person name="Hypsa V."/>
        </authorList>
    </citation>
    <scope>NUCLEOTIDE SEQUENCE [LARGE SCALE GENOMIC DNA]</scope>
    <source>
        <strain evidence="13">98ZLc_SE</strain>
    </source>
</reference>
<sequence>MTARGFVARFSCFVALFLLLFSGLVNGKWVSLRRKRCPGGGNAIPDRDLDLSLGEVDPEFVFAGGSVDRATVPKCCDLGEGYENKSTCVETEDEFLPDFEDRPNYSDIVRDLPAKSRYEYYIGDPCTEGKYILDTTTYSDDKYTIFSNGTLLYLDDIYTMEEFCVESVNSTIRVFVCFEAGRSTTEKSFKFILYAVGLLISVPFLLVTGIIYLSVDLLRDLRGKSLSCHVICLATGYIFLALVQLASDNLNEEVCIAAGFIIQFSFVAAFFWLNVICFDTWRSIKNDFHKPVNTKSEKLTFCYYFVYAFYGPVILSIVSLIMDFEPAIPESYLKPHFGFQSCWFYSDEAALPYFFAPVGITICINFIFFILSLRIIYVEQKKRAKNSPRSKDADGGAQEESFSNKVYIKMTCWNECLTRTKKVTKSIISLQETVYLFCVMGINWTAEIISWAIGGSDLIWLVTDMFNTLQVTIKNRCFSSHDPNEVSHLISRSCLSQGVTIFYIFVYRRANVWNYIKRQLGKFWRKLVTCNCRYTEESKSVTRIRRTNGNETVETCFTPENTDFNETSVSV</sequence>
<dbReference type="InterPro" id="IPR023311">
    <property type="entry name" value="Methusela_ecto_dom_2"/>
</dbReference>
<feature type="transmembrane region" description="Helical" evidence="10">
    <location>
        <begin position="353"/>
        <end position="377"/>
    </location>
</feature>
<feature type="transmembrane region" description="Helical" evidence="10">
    <location>
        <begin position="489"/>
        <end position="507"/>
    </location>
</feature>
<evidence type="ECO:0000313" key="13">
    <source>
        <dbReference type="EMBL" id="KAK6637840.1"/>
    </source>
</evidence>
<dbReference type="Proteomes" id="UP001359485">
    <property type="component" value="Unassembled WGS sequence"/>
</dbReference>
<keyword evidence="3 10" id="KW-0812">Transmembrane</keyword>
<evidence type="ECO:0000256" key="9">
    <source>
        <dbReference type="ARBA" id="ARBA00023224"/>
    </source>
</evidence>
<feature type="signal peptide" evidence="11">
    <location>
        <begin position="1"/>
        <end position="27"/>
    </location>
</feature>
<keyword evidence="6" id="KW-0297">G-protein coupled receptor</keyword>
<dbReference type="CDD" id="cd15039">
    <property type="entry name" value="7tmB3_Methuselah-like"/>
    <property type="match status" value="1"/>
</dbReference>
<comment type="similarity">
    <text evidence="2">Belongs to the G-protein coupled receptor 2 family. Mth subfamily.</text>
</comment>
<evidence type="ECO:0000256" key="4">
    <source>
        <dbReference type="ARBA" id="ARBA00022729"/>
    </source>
</evidence>
<evidence type="ECO:0000256" key="10">
    <source>
        <dbReference type="SAM" id="Phobius"/>
    </source>
</evidence>
<keyword evidence="14" id="KW-1185">Reference proteome</keyword>
<accession>A0ABR1BC86</accession>
<keyword evidence="4 11" id="KW-0732">Signal</keyword>
<comment type="subcellular location">
    <subcellularLocation>
        <location evidence="1">Membrane</location>
        <topology evidence="1">Multi-pass membrane protein</topology>
    </subcellularLocation>
</comment>
<feature type="transmembrane region" description="Helical" evidence="10">
    <location>
        <begin position="191"/>
        <end position="214"/>
    </location>
</feature>
<evidence type="ECO:0000256" key="6">
    <source>
        <dbReference type="ARBA" id="ARBA00023040"/>
    </source>
</evidence>
<feature type="chain" id="PRO_5046223082" description="G-protein coupled receptors family 2 profile 2 domain-containing protein" evidence="11">
    <location>
        <begin position="28"/>
        <end position="571"/>
    </location>
</feature>
<keyword evidence="9" id="KW-0807">Transducer</keyword>
<dbReference type="PANTHER" id="PTHR46953:SF3">
    <property type="entry name" value="G-PROTEIN COUPLED RECEPTOR MTH-LIKE 14-RELATED"/>
    <property type="match status" value="1"/>
</dbReference>
<dbReference type="InterPro" id="IPR052808">
    <property type="entry name" value="GPCR_Mth-like"/>
</dbReference>
<feature type="transmembrane region" description="Helical" evidence="10">
    <location>
        <begin position="434"/>
        <end position="453"/>
    </location>
</feature>
<evidence type="ECO:0000313" key="14">
    <source>
        <dbReference type="Proteomes" id="UP001359485"/>
    </source>
</evidence>
<comment type="caution">
    <text evidence="13">The sequence shown here is derived from an EMBL/GenBank/DDBJ whole genome shotgun (WGS) entry which is preliminary data.</text>
</comment>
<evidence type="ECO:0000259" key="12">
    <source>
        <dbReference type="PROSITE" id="PS50261"/>
    </source>
</evidence>
<evidence type="ECO:0000256" key="7">
    <source>
        <dbReference type="ARBA" id="ARBA00023136"/>
    </source>
</evidence>
<dbReference type="Gene3D" id="1.20.1070.10">
    <property type="entry name" value="Rhodopsin 7-helix transmembrane proteins"/>
    <property type="match status" value="1"/>
</dbReference>
<feature type="transmembrane region" description="Helical" evidence="10">
    <location>
        <begin position="258"/>
        <end position="281"/>
    </location>
</feature>
<keyword evidence="7 10" id="KW-0472">Membrane</keyword>
<gene>
    <name evidence="13" type="ORF">RUM44_008262</name>
</gene>
<feature type="transmembrane region" description="Helical" evidence="10">
    <location>
        <begin position="301"/>
        <end position="322"/>
    </location>
</feature>
<evidence type="ECO:0000256" key="2">
    <source>
        <dbReference type="ARBA" id="ARBA00008979"/>
    </source>
</evidence>
<dbReference type="Gene3D" id="2.170.180.11">
    <property type="entry name" value="Methuselah ectodomain, domain 2"/>
    <property type="match status" value="1"/>
</dbReference>
<protein>
    <recommendedName>
        <fullName evidence="12">G-protein coupled receptors family 2 profile 2 domain-containing protein</fullName>
    </recommendedName>
</protein>
<evidence type="ECO:0000256" key="5">
    <source>
        <dbReference type="ARBA" id="ARBA00022989"/>
    </source>
</evidence>
<dbReference type="EMBL" id="JAWJWF010000002">
    <property type="protein sequence ID" value="KAK6637840.1"/>
    <property type="molecule type" value="Genomic_DNA"/>
</dbReference>